<gene>
    <name evidence="1" type="ORF">SAMN04487972_12338</name>
</gene>
<evidence type="ECO:0000313" key="2">
    <source>
        <dbReference type="Proteomes" id="UP000182312"/>
    </source>
</evidence>
<dbReference type="AlphaFoldDB" id="A0A1I0U5B1"/>
<dbReference type="SUPFAM" id="SSF53254">
    <property type="entry name" value="Phosphoglycerate mutase-like"/>
    <property type="match status" value="1"/>
</dbReference>
<organism evidence="1 2">
    <name type="scientific">Paracoccus halophilus</name>
    <dbReference type="NCBI Taxonomy" id="376733"/>
    <lineage>
        <taxon>Bacteria</taxon>
        <taxon>Pseudomonadati</taxon>
        <taxon>Pseudomonadota</taxon>
        <taxon>Alphaproteobacteria</taxon>
        <taxon>Rhodobacterales</taxon>
        <taxon>Paracoccaceae</taxon>
        <taxon>Paracoccus</taxon>
    </lineage>
</organism>
<dbReference type="RefSeq" id="WP_052081624.1">
    <property type="nucleotide sequence ID" value="NZ_FOJO01000023.1"/>
</dbReference>
<accession>A0A1I0U5B1</accession>
<dbReference type="EMBL" id="FOJO01000023">
    <property type="protein sequence ID" value="SFA59205.1"/>
    <property type="molecule type" value="Genomic_DNA"/>
</dbReference>
<name>A0A1I0U5B1_9RHOB</name>
<protein>
    <submittedName>
        <fullName evidence="1">Broad specificity phosphatase PhoE</fullName>
    </submittedName>
</protein>
<dbReference type="InterPro" id="IPR013078">
    <property type="entry name" value="His_Pase_superF_clade-1"/>
</dbReference>
<proteinExistence type="predicted"/>
<dbReference type="Pfam" id="PF00300">
    <property type="entry name" value="His_Phos_1"/>
    <property type="match status" value="1"/>
</dbReference>
<evidence type="ECO:0000313" key="1">
    <source>
        <dbReference type="EMBL" id="SFA59205.1"/>
    </source>
</evidence>
<dbReference type="OrthoDB" id="7502553at2"/>
<reference evidence="1 2" key="1">
    <citation type="submission" date="2016-10" db="EMBL/GenBank/DDBJ databases">
        <authorList>
            <person name="de Groot N.N."/>
        </authorList>
    </citation>
    <scope>NUCLEOTIDE SEQUENCE [LARGE SCALE GENOMIC DNA]</scope>
    <source>
        <strain evidence="1 2">CGMCC 1.6117</strain>
    </source>
</reference>
<dbReference type="InterPro" id="IPR029033">
    <property type="entry name" value="His_PPase_superfam"/>
</dbReference>
<sequence>MAGPRVTLLAHAATRGQRSAVFAADGAIEEAGRIRAGHIARRMDKVDRVYFSPARAARETAEALGLSGTPEDALRDCDYGRWAGQSFQHVLRREPRKLLSWMRQPDTAPHGGETIAALLERVGLWFQALPRDGGHVLAISHAAILRAAIATVIGAGPAAFWRIDAGPLTMADFRSNGRRWVFRSLTLPDRASDIGAGDAGAGSDG</sequence>
<dbReference type="Gene3D" id="3.40.50.1240">
    <property type="entry name" value="Phosphoglycerate mutase-like"/>
    <property type="match status" value="1"/>
</dbReference>
<dbReference type="Proteomes" id="UP000182312">
    <property type="component" value="Unassembled WGS sequence"/>
</dbReference>